<evidence type="ECO:0000313" key="3">
    <source>
        <dbReference type="EMBL" id="QDT24041.1"/>
    </source>
</evidence>
<feature type="transmembrane region" description="Helical" evidence="2">
    <location>
        <begin position="382"/>
        <end position="400"/>
    </location>
</feature>
<feature type="compositionally biased region" description="Basic and acidic residues" evidence="1">
    <location>
        <begin position="553"/>
        <end position="569"/>
    </location>
</feature>
<keyword evidence="2" id="KW-1133">Transmembrane helix</keyword>
<feature type="transmembrane region" description="Helical" evidence="2">
    <location>
        <begin position="255"/>
        <end position="276"/>
    </location>
</feature>
<organism evidence="3 4">
    <name type="scientific">Gimesia chilikensis</name>
    <dbReference type="NCBI Taxonomy" id="2605989"/>
    <lineage>
        <taxon>Bacteria</taxon>
        <taxon>Pseudomonadati</taxon>
        <taxon>Planctomycetota</taxon>
        <taxon>Planctomycetia</taxon>
        <taxon>Planctomycetales</taxon>
        <taxon>Planctomycetaceae</taxon>
        <taxon>Gimesia</taxon>
    </lineage>
</organism>
<dbReference type="OrthoDB" id="269527at2"/>
<evidence type="ECO:0000313" key="4">
    <source>
        <dbReference type="Proteomes" id="UP000320421"/>
    </source>
</evidence>
<feature type="transmembrane region" description="Helical" evidence="2">
    <location>
        <begin position="46"/>
        <end position="68"/>
    </location>
</feature>
<feature type="transmembrane region" description="Helical" evidence="2">
    <location>
        <begin position="6"/>
        <end position="25"/>
    </location>
</feature>
<keyword evidence="2" id="KW-0472">Membrane</keyword>
<feature type="transmembrane region" description="Helical" evidence="2">
    <location>
        <begin position="131"/>
        <end position="153"/>
    </location>
</feature>
<dbReference type="Proteomes" id="UP000320421">
    <property type="component" value="Chromosome"/>
</dbReference>
<feature type="transmembrane region" description="Helical" evidence="2">
    <location>
        <begin position="356"/>
        <end position="375"/>
    </location>
</feature>
<proteinExistence type="predicted"/>
<dbReference type="AlphaFoldDB" id="A0A517PXD4"/>
<evidence type="ECO:0000256" key="1">
    <source>
        <dbReference type="SAM" id="MobiDB-lite"/>
    </source>
</evidence>
<gene>
    <name evidence="3" type="ORF">HG66A1_58670</name>
</gene>
<feature type="transmembrane region" description="Helical" evidence="2">
    <location>
        <begin position="438"/>
        <end position="460"/>
    </location>
</feature>
<keyword evidence="4" id="KW-1185">Reference proteome</keyword>
<name>A0A517PXD4_9PLAN</name>
<dbReference type="RefSeq" id="WP_145192353.1">
    <property type="nucleotide sequence ID" value="NZ_CP036266.1"/>
</dbReference>
<dbReference type="EMBL" id="CP036266">
    <property type="protein sequence ID" value="QDT24041.1"/>
    <property type="molecule type" value="Genomic_DNA"/>
</dbReference>
<keyword evidence="2" id="KW-0812">Transmembrane</keyword>
<feature type="region of interest" description="Disordered" evidence="1">
    <location>
        <begin position="550"/>
        <end position="569"/>
    </location>
</feature>
<evidence type="ECO:0000256" key="2">
    <source>
        <dbReference type="SAM" id="Phobius"/>
    </source>
</evidence>
<accession>A0A517PXD4</accession>
<feature type="transmembrane region" description="Helical" evidence="2">
    <location>
        <begin position="406"/>
        <end position="426"/>
    </location>
</feature>
<feature type="transmembrane region" description="Helical" evidence="2">
    <location>
        <begin position="229"/>
        <end position="246"/>
    </location>
</feature>
<evidence type="ECO:0008006" key="5">
    <source>
        <dbReference type="Google" id="ProtNLM"/>
    </source>
</evidence>
<feature type="transmembrane region" description="Helical" evidence="2">
    <location>
        <begin position="160"/>
        <end position="176"/>
    </location>
</feature>
<protein>
    <recommendedName>
        <fullName evidence="5">Glycosyltransferase RgtA/B/C/D-like domain-containing protein</fullName>
    </recommendedName>
</protein>
<sequence>MNNLLPLIIVCCASAIAICSPHLTVSILKPFRWLMRCFSDSVTRGVLFFFCLTLLLELGIGLCIRIPAPMVHDEFAYLLAADTFASGKLTNPTHPQWEHFESFHIIHQPTYQAKYPPAQGLLLALGQATTGYPIVGAWLGMAAACGAIFWMLCGWVPRRWAVYGGFLAALNASFLTGWGLSYWGGQVALLGGALLFGTLPRLKQSPRSSTSLALAIGLVLLANSRPYEGLLAAIPAALVLLIWLIGHNSPGWRVALLRCVLPMLLVLLPAFLWMGYYNFRVTGNALKFPYQVWIEQYWPHSLDGILVSSEETPDTEKRFRSIYGYDLDASPANQLIQHEFDSTRFSLPVKLLKFDLVYTGSYMVGLICLLGAGALFRNRANLFAVGTSALVIAGVLAQDTSGHPHYLAPIGCLLILLQVQCLRYVAVWKHHWRPVGSTLIATVLLLTALTTTASAASGALPTAVAEFHQWARARQQILERLQSTPGKHLVLVNYHQNHSVHKEWIYNRADIDGAKVVWARVLEPDKNQQLLDYFKDRTIWIVNGDAASPELQHYSDRPHHKEQKEQPPR</sequence>
<reference evidence="3 4" key="1">
    <citation type="submission" date="2019-02" db="EMBL/GenBank/DDBJ databases">
        <title>Deep-cultivation of Planctomycetes and their phenomic and genomic characterization uncovers novel biology.</title>
        <authorList>
            <person name="Wiegand S."/>
            <person name="Jogler M."/>
            <person name="Boedeker C."/>
            <person name="Pinto D."/>
            <person name="Vollmers J."/>
            <person name="Rivas-Marin E."/>
            <person name="Kohn T."/>
            <person name="Peeters S.H."/>
            <person name="Heuer A."/>
            <person name="Rast P."/>
            <person name="Oberbeckmann S."/>
            <person name="Bunk B."/>
            <person name="Jeske O."/>
            <person name="Meyerdierks A."/>
            <person name="Storesund J.E."/>
            <person name="Kallscheuer N."/>
            <person name="Luecker S."/>
            <person name="Lage O.M."/>
            <person name="Pohl T."/>
            <person name="Merkel B.J."/>
            <person name="Hornburger P."/>
            <person name="Mueller R.-W."/>
            <person name="Bruemmer F."/>
            <person name="Labrenz M."/>
            <person name="Spormann A.M."/>
            <person name="Op den Camp H."/>
            <person name="Overmann J."/>
            <person name="Amann R."/>
            <person name="Jetten M.S.M."/>
            <person name="Mascher T."/>
            <person name="Medema M.H."/>
            <person name="Devos D.P."/>
            <person name="Kaster A.-K."/>
            <person name="Ovreas L."/>
            <person name="Rohde M."/>
            <person name="Galperin M.Y."/>
            <person name="Jogler C."/>
        </authorList>
    </citation>
    <scope>NUCLEOTIDE SEQUENCE [LARGE SCALE GENOMIC DNA]</scope>
    <source>
        <strain evidence="3 4">HG66A1</strain>
    </source>
</reference>